<comment type="caution">
    <text evidence="1">The sequence shown here is derived from an EMBL/GenBank/DDBJ whole genome shotgun (WGS) entry which is preliminary data.</text>
</comment>
<evidence type="ECO:0000313" key="1">
    <source>
        <dbReference type="EMBL" id="KKK56626.1"/>
    </source>
</evidence>
<dbReference type="AlphaFoldDB" id="A0A0F8Z972"/>
<feature type="non-terminal residue" evidence="1">
    <location>
        <position position="1"/>
    </location>
</feature>
<organism evidence="1">
    <name type="scientific">marine sediment metagenome</name>
    <dbReference type="NCBI Taxonomy" id="412755"/>
    <lineage>
        <taxon>unclassified sequences</taxon>
        <taxon>metagenomes</taxon>
        <taxon>ecological metagenomes</taxon>
    </lineage>
</organism>
<name>A0A0F8Z972_9ZZZZ</name>
<sequence>FPQPSLLSVSHASKYRAVGNFSYALCLDSYSRQVGMELNEGQWN</sequence>
<gene>
    <name evidence="1" type="ORF">LCGC14_3062670</name>
</gene>
<reference evidence="1" key="1">
    <citation type="journal article" date="2015" name="Nature">
        <title>Complex archaea that bridge the gap between prokaryotes and eukaryotes.</title>
        <authorList>
            <person name="Spang A."/>
            <person name="Saw J.H."/>
            <person name="Jorgensen S.L."/>
            <person name="Zaremba-Niedzwiedzka K."/>
            <person name="Martijn J."/>
            <person name="Lind A.E."/>
            <person name="van Eijk R."/>
            <person name="Schleper C."/>
            <person name="Guy L."/>
            <person name="Ettema T.J."/>
        </authorList>
    </citation>
    <scope>NUCLEOTIDE SEQUENCE</scope>
</reference>
<accession>A0A0F8Z972</accession>
<proteinExistence type="predicted"/>
<protein>
    <submittedName>
        <fullName evidence="1">Uncharacterized protein</fullName>
    </submittedName>
</protein>
<dbReference type="EMBL" id="LAZR01064899">
    <property type="protein sequence ID" value="KKK56626.1"/>
    <property type="molecule type" value="Genomic_DNA"/>
</dbReference>